<gene>
    <name evidence="2" type="ORF">LshimejAT787_1301380</name>
</gene>
<feature type="transmembrane region" description="Helical" evidence="1">
    <location>
        <begin position="42"/>
        <end position="63"/>
    </location>
</feature>
<keyword evidence="1" id="KW-0472">Membrane</keyword>
<keyword evidence="1" id="KW-0812">Transmembrane</keyword>
<dbReference type="Proteomes" id="UP001063166">
    <property type="component" value="Unassembled WGS sequence"/>
</dbReference>
<accession>A0A9P3PUN8</accession>
<evidence type="ECO:0000313" key="3">
    <source>
        <dbReference type="Proteomes" id="UP001063166"/>
    </source>
</evidence>
<dbReference type="EMBL" id="BRPK01000013">
    <property type="protein sequence ID" value="GLB43237.1"/>
    <property type="molecule type" value="Genomic_DNA"/>
</dbReference>
<evidence type="ECO:0000313" key="2">
    <source>
        <dbReference type="EMBL" id="GLB43237.1"/>
    </source>
</evidence>
<comment type="caution">
    <text evidence="2">The sequence shown here is derived from an EMBL/GenBank/DDBJ whole genome shotgun (WGS) entry which is preliminary data.</text>
</comment>
<protein>
    <submittedName>
        <fullName evidence="2">Uncharacterized protein</fullName>
    </submittedName>
</protein>
<reference evidence="2" key="1">
    <citation type="submission" date="2022-07" db="EMBL/GenBank/DDBJ databases">
        <title>The genome of Lyophyllum shimeji provides insight into the initial evolution of ectomycorrhizal fungal genome.</title>
        <authorList>
            <person name="Kobayashi Y."/>
            <person name="Shibata T."/>
            <person name="Hirakawa H."/>
            <person name="Shigenobu S."/>
            <person name="Nishiyama T."/>
            <person name="Yamada A."/>
            <person name="Hasebe M."/>
            <person name="Kawaguchi M."/>
        </authorList>
    </citation>
    <scope>NUCLEOTIDE SEQUENCE</scope>
    <source>
        <strain evidence="2">AT787</strain>
    </source>
</reference>
<keyword evidence="3" id="KW-1185">Reference proteome</keyword>
<organism evidence="2 3">
    <name type="scientific">Lyophyllum shimeji</name>
    <name type="common">Hon-shimeji</name>
    <name type="synonym">Tricholoma shimeji</name>
    <dbReference type="NCBI Taxonomy" id="47721"/>
    <lineage>
        <taxon>Eukaryota</taxon>
        <taxon>Fungi</taxon>
        <taxon>Dikarya</taxon>
        <taxon>Basidiomycota</taxon>
        <taxon>Agaricomycotina</taxon>
        <taxon>Agaricomycetes</taxon>
        <taxon>Agaricomycetidae</taxon>
        <taxon>Agaricales</taxon>
        <taxon>Tricholomatineae</taxon>
        <taxon>Lyophyllaceae</taxon>
        <taxon>Lyophyllum</taxon>
    </lineage>
</organism>
<proteinExistence type="predicted"/>
<keyword evidence="1" id="KW-1133">Transmembrane helix</keyword>
<dbReference type="OrthoDB" id="2744793at2759"/>
<evidence type="ECO:0000256" key="1">
    <source>
        <dbReference type="SAM" id="Phobius"/>
    </source>
</evidence>
<feature type="transmembrane region" description="Helical" evidence="1">
    <location>
        <begin position="5"/>
        <end position="22"/>
    </location>
</feature>
<sequence length="100" mass="10083">MIGPLALLTGIIGSGVGFLGFSSSEKVDIVGGIGGSVTGKNAFVSFSALSLATHVITTTLILYKICVGVGAKNIKPSRLLTTSVLLVEPGISYAATRSSI</sequence>
<dbReference type="AlphaFoldDB" id="A0A9P3PUN8"/>
<name>A0A9P3PUN8_LYOSH</name>